<evidence type="ECO:0000259" key="12">
    <source>
        <dbReference type="PROSITE" id="PS50102"/>
    </source>
</evidence>
<keyword evidence="4" id="KW-0507">mRNA processing</keyword>
<dbReference type="RefSeq" id="XP_020071855.1">
    <property type="nucleotide sequence ID" value="XM_020217830.1"/>
</dbReference>
<dbReference type="InterPro" id="IPR034356">
    <property type="entry name" value="Slt11_RRM"/>
</dbReference>
<keyword evidence="14" id="KW-1185">Reference proteome</keyword>
<evidence type="ECO:0000256" key="6">
    <source>
        <dbReference type="ARBA" id="ARBA00022884"/>
    </source>
</evidence>
<comment type="subcellular location">
    <subcellularLocation>
        <location evidence="1">Nucleus</location>
    </subcellularLocation>
</comment>
<dbReference type="InterPro" id="IPR000504">
    <property type="entry name" value="RRM_dom"/>
</dbReference>
<protein>
    <recommendedName>
        <fullName evidence="3">Pre-mRNA-splicing factor SLT11</fullName>
    </recommendedName>
</protein>
<keyword evidence="7" id="KW-0508">mRNA splicing</keyword>
<dbReference type="GeneID" id="30992226"/>
<feature type="domain" description="RRM" evidence="12">
    <location>
        <begin position="193"/>
        <end position="273"/>
    </location>
</feature>
<organism evidence="13 14">
    <name type="scientific">Cyberlindnera jadinii (strain ATCC 18201 / CBS 1600 / BCRC 20928 / JCM 3617 / NBRC 0987 / NRRL Y-1542)</name>
    <name type="common">Torula yeast</name>
    <name type="synonym">Candida utilis</name>
    <dbReference type="NCBI Taxonomy" id="983966"/>
    <lineage>
        <taxon>Eukaryota</taxon>
        <taxon>Fungi</taxon>
        <taxon>Dikarya</taxon>
        <taxon>Ascomycota</taxon>
        <taxon>Saccharomycotina</taxon>
        <taxon>Saccharomycetes</taxon>
        <taxon>Phaffomycetales</taxon>
        <taxon>Phaffomycetaceae</taxon>
        <taxon>Cyberlindnera</taxon>
    </lineage>
</organism>
<dbReference type="GO" id="GO:0008380">
    <property type="term" value="P:RNA splicing"/>
    <property type="evidence" value="ECO:0007669"/>
    <property type="project" value="UniProtKB-KW"/>
</dbReference>
<keyword evidence="5" id="KW-0747">Spliceosome</keyword>
<dbReference type="EMBL" id="KV453927">
    <property type="protein sequence ID" value="ODV74816.1"/>
    <property type="molecule type" value="Genomic_DNA"/>
</dbReference>
<dbReference type="SUPFAM" id="SSF54928">
    <property type="entry name" value="RNA-binding domain, RBD"/>
    <property type="match status" value="1"/>
</dbReference>
<evidence type="ECO:0000256" key="3">
    <source>
        <dbReference type="ARBA" id="ARBA00019060"/>
    </source>
</evidence>
<evidence type="ECO:0000256" key="5">
    <source>
        <dbReference type="ARBA" id="ARBA00022728"/>
    </source>
</evidence>
<evidence type="ECO:0000256" key="10">
    <source>
        <dbReference type="PROSITE-ProRule" id="PRU00176"/>
    </source>
</evidence>
<keyword evidence="6 10" id="KW-0694">RNA-binding</keyword>
<dbReference type="Pfam" id="PF00076">
    <property type="entry name" value="RRM_1"/>
    <property type="match status" value="1"/>
</dbReference>
<dbReference type="GO" id="GO:0000974">
    <property type="term" value="C:Prp19 complex"/>
    <property type="evidence" value="ECO:0007669"/>
    <property type="project" value="TreeGrafter"/>
</dbReference>
<evidence type="ECO:0000313" key="13">
    <source>
        <dbReference type="EMBL" id="ODV74816.1"/>
    </source>
</evidence>
<dbReference type="AlphaFoldDB" id="A0A1E4S5L5"/>
<evidence type="ECO:0000256" key="7">
    <source>
        <dbReference type="ARBA" id="ARBA00023187"/>
    </source>
</evidence>
<dbReference type="PANTHER" id="PTHR14089:SF6">
    <property type="entry name" value="PRE-MRNA-SPLICING FACTOR RBM22"/>
    <property type="match status" value="1"/>
</dbReference>
<dbReference type="PANTHER" id="PTHR14089">
    <property type="entry name" value="PRE-MRNA-SPLICING FACTOR RBM22"/>
    <property type="match status" value="1"/>
</dbReference>
<feature type="compositionally biased region" description="Polar residues" evidence="11">
    <location>
        <begin position="301"/>
        <end position="316"/>
    </location>
</feature>
<dbReference type="InterPro" id="IPR012677">
    <property type="entry name" value="Nucleotide-bd_a/b_plait_sf"/>
</dbReference>
<dbReference type="OMA" id="CPLRVQW"/>
<comment type="similarity">
    <text evidence="2">Belongs to the SLT11 family.</text>
</comment>
<dbReference type="GO" id="GO:0017070">
    <property type="term" value="F:U6 snRNA binding"/>
    <property type="evidence" value="ECO:0007669"/>
    <property type="project" value="TreeGrafter"/>
</dbReference>
<evidence type="ECO:0000256" key="8">
    <source>
        <dbReference type="ARBA" id="ARBA00023242"/>
    </source>
</evidence>
<dbReference type="InterPro" id="IPR035979">
    <property type="entry name" value="RBD_domain_sf"/>
</dbReference>
<keyword evidence="8" id="KW-0539">Nucleus</keyword>
<dbReference type="GO" id="GO:0071006">
    <property type="term" value="C:U2-type catalytic step 1 spliceosome"/>
    <property type="evidence" value="ECO:0007669"/>
    <property type="project" value="TreeGrafter"/>
</dbReference>
<dbReference type="SMART" id="SM00360">
    <property type="entry name" value="RRM"/>
    <property type="match status" value="1"/>
</dbReference>
<evidence type="ECO:0000256" key="4">
    <source>
        <dbReference type="ARBA" id="ARBA00022664"/>
    </source>
</evidence>
<name>A0A1E4S5L5_CYBJN</name>
<reference evidence="13 14" key="1">
    <citation type="journal article" date="2016" name="Proc. Natl. Acad. Sci. U.S.A.">
        <title>Comparative genomics of biotechnologically important yeasts.</title>
        <authorList>
            <person name="Riley R."/>
            <person name="Haridas S."/>
            <person name="Wolfe K.H."/>
            <person name="Lopes M.R."/>
            <person name="Hittinger C.T."/>
            <person name="Goeker M."/>
            <person name="Salamov A.A."/>
            <person name="Wisecaver J.H."/>
            <person name="Long T.M."/>
            <person name="Calvey C.H."/>
            <person name="Aerts A.L."/>
            <person name="Barry K.W."/>
            <person name="Choi C."/>
            <person name="Clum A."/>
            <person name="Coughlan A.Y."/>
            <person name="Deshpande S."/>
            <person name="Douglass A.P."/>
            <person name="Hanson S.J."/>
            <person name="Klenk H.-P."/>
            <person name="LaButti K.M."/>
            <person name="Lapidus A."/>
            <person name="Lindquist E.A."/>
            <person name="Lipzen A.M."/>
            <person name="Meier-Kolthoff J.P."/>
            <person name="Ohm R.A."/>
            <person name="Otillar R.P."/>
            <person name="Pangilinan J.L."/>
            <person name="Peng Y."/>
            <person name="Rokas A."/>
            <person name="Rosa C.A."/>
            <person name="Scheuner C."/>
            <person name="Sibirny A.A."/>
            <person name="Slot J.C."/>
            <person name="Stielow J.B."/>
            <person name="Sun H."/>
            <person name="Kurtzman C.P."/>
            <person name="Blackwell M."/>
            <person name="Grigoriev I.V."/>
            <person name="Jeffries T.W."/>
        </authorList>
    </citation>
    <scope>NUCLEOTIDE SEQUENCE [LARGE SCALE GENOMIC DNA]</scope>
    <source>
        <strain evidence="14">ATCC 18201 / CBS 1600 / BCRC 20928 / JCM 3617 / NBRC 0987 / NRRL Y-1542</strain>
    </source>
</reference>
<evidence type="ECO:0000313" key="14">
    <source>
        <dbReference type="Proteomes" id="UP000094389"/>
    </source>
</evidence>
<dbReference type="PROSITE" id="PS50102">
    <property type="entry name" value="RRM"/>
    <property type="match status" value="1"/>
</dbReference>
<dbReference type="GO" id="GO:0006397">
    <property type="term" value="P:mRNA processing"/>
    <property type="evidence" value="ECO:0007669"/>
    <property type="project" value="UniProtKB-KW"/>
</dbReference>
<dbReference type="OrthoDB" id="10259600at2759"/>
<feature type="region of interest" description="Disordered" evidence="11">
    <location>
        <begin position="301"/>
        <end position="331"/>
    </location>
</feature>
<accession>A0A1E4S5L5</accession>
<dbReference type="Pfam" id="PF21369">
    <property type="entry name" value="STL11_N"/>
    <property type="match status" value="1"/>
</dbReference>
<proteinExistence type="inferred from homology"/>
<dbReference type="InterPro" id="IPR048995">
    <property type="entry name" value="STL11/RBM22-like_N"/>
</dbReference>
<dbReference type="GO" id="GO:0071007">
    <property type="term" value="C:U2-type catalytic step 2 spliceosome"/>
    <property type="evidence" value="ECO:0007669"/>
    <property type="project" value="TreeGrafter"/>
</dbReference>
<sequence>MSADNKDDVPAVCETCLGPNPYLQMIRERGGLECKLCTRPFTVYKWAPVKNGPFKHTIICLTCAKQRNCCQSCLLDLTYGIPIQLRDAALKMAGVDGVQGASEPKNEVSKLYVANNSERFKSIGGAAVTSNRDKAKEILEKLAAVKGNRPSKSANAQKRDTLPQHIENIDVSKIVSKLPFNGSLEPPSNPELKTLFIFGVDDSLPEYKITEFFEQFGKLKSVNCQHGARCAFVTFTRRVDAEAAAKSISCPISGQSGLFLIENIPLRVTWGKERSLGTTNREKLKVGSIVTKFLKKLSKNSMNTTKRTNEEQTNNNEVKRVKSDTRKPAKEADFEKTFKNYEY</sequence>
<dbReference type="STRING" id="983966.A0A1E4S5L5"/>
<gene>
    <name evidence="13" type="ORF">CYBJADRAFT_62591</name>
</gene>
<evidence type="ECO:0000256" key="9">
    <source>
        <dbReference type="ARBA" id="ARBA00025609"/>
    </source>
</evidence>
<evidence type="ECO:0000256" key="11">
    <source>
        <dbReference type="SAM" id="MobiDB-lite"/>
    </source>
</evidence>
<comment type="function">
    <text evidence="9">Involved in pre-mRNA splicing. Facilitates the cooperative formation of U2/U6 helix II in association with stem II in the spliceosome. Binds to RNA.</text>
</comment>
<dbReference type="InterPro" id="IPR039171">
    <property type="entry name" value="Cwc2/Slt11"/>
</dbReference>
<dbReference type="Proteomes" id="UP000094389">
    <property type="component" value="Unassembled WGS sequence"/>
</dbReference>
<dbReference type="GO" id="GO:0036002">
    <property type="term" value="F:pre-mRNA binding"/>
    <property type="evidence" value="ECO:0007669"/>
    <property type="project" value="TreeGrafter"/>
</dbReference>
<evidence type="ECO:0000256" key="2">
    <source>
        <dbReference type="ARBA" id="ARBA00007781"/>
    </source>
</evidence>
<dbReference type="Gene3D" id="3.30.70.330">
    <property type="match status" value="1"/>
</dbReference>
<dbReference type="CDD" id="cd12265">
    <property type="entry name" value="RRM_SLT11"/>
    <property type="match status" value="1"/>
</dbReference>
<evidence type="ECO:0000256" key="1">
    <source>
        <dbReference type="ARBA" id="ARBA00004123"/>
    </source>
</evidence>
<feature type="compositionally biased region" description="Basic and acidic residues" evidence="11">
    <location>
        <begin position="317"/>
        <end position="331"/>
    </location>
</feature>